<keyword evidence="4" id="KW-1133">Transmembrane helix</keyword>
<evidence type="ECO:0000313" key="5">
    <source>
        <dbReference type="EMBL" id="KAF7488871.1"/>
    </source>
</evidence>
<dbReference type="SMART" id="SM00365">
    <property type="entry name" value="LRR_SD22"/>
    <property type="match status" value="5"/>
</dbReference>
<dbReference type="PANTHER" id="PTHR24366">
    <property type="entry name" value="IG(IMMUNOGLOBULIN) AND LRR(LEUCINE RICH REPEAT) DOMAINS"/>
    <property type="match status" value="1"/>
</dbReference>
<dbReference type="Proteomes" id="UP000070412">
    <property type="component" value="Unassembled WGS sequence"/>
</dbReference>
<reference evidence="5" key="2">
    <citation type="submission" date="2020-01" db="EMBL/GenBank/DDBJ databases">
        <authorList>
            <person name="Korhonen P.K.K."/>
            <person name="Guangxu M.G."/>
            <person name="Wang T.W."/>
            <person name="Stroehlein A.J.S."/>
            <person name="Young N.D."/>
            <person name="Ang C.-S.A."/>
            <person name="Fernando D.W.F."/>
            <person name="Lu H.L."/>
            <person name="Taylor S.T."/>
            <person name="Ehtesham M.E.M."/>
            <person name="Najaraj S.H.N."/>
            <person name="Harsha G.H.G."/>
            <person name="Madugundu A.M."/>
            <person name="Renuse S.R."/>
            <person name="Holt D.H."/>
            <person name="Pandey A.P."/>
            <person name="Papenfuss A.P."/>
            <person name="Gasser R.B.G."/>
            <person name="Fischer K.F."/>
        </authorList>
    </citation>
    <scope>NUCLEOTIDE SEQUENCE</scope>
    <source>
        <strain evidence="5">SSS_KF_BRIS2020</strain>
    </source>
</reference>
<keyword evidence="4" id="KW-0472">Membrane</keyword>
<dbReference type="PROSITE" id="PS51450">
    <property type="entry name" value="LRR"/>
    <property type="match status" value="2"/>
</dbReference>
<evidence type="ECO:0000256" key="2">
    <source>
        <dbReference type="ARBA" id="ARBA00022729"/>
    </source>
</evidence>
<gene>
    <name evidence="5" type="ORF">SSS_8345</name>
</gene>
<keyword evidence="2" id="KW-0732">Signal</keyword>
<dbReference type="SUPFAM" id="SSF52058">
    <property type="entry name" value="L domain-like"/>
    <property type="match status" value="1"/>
</dbReference>
<evidence type="ECO:0000256" key="4">
    <source>
        <dbReference type="SAM" id="Phobius"/>
    </source>
</evidence>
<organism evidence="5">
    <name type="scientific">Sarcoptes scabiei</name>
    <name type="common">Itch mite</name>
    <name type="synonym">Acarus scabiei</name>
    <dbReference type="NCBI Taxonomy" id="52283"/>
    <lineage>
        <taxon>Eukaryota</taxon>
        <taxon>Metazoa</taxon>
        <taxon>Ecdysozoa</taxon>
        <taxon>Arthropoda</taxon>
        <taxon>Chelicerata</taxon>
        <taxon>Arachnida</taxon>
        <taxon>Acari</taxon>
        <taxon>Acariformes</taxon>
        <taxon>Sarcoptiformes</taxon>
        <taxon>Astigmata</taxon>
        <taxon>Psoroptidia</taxon>
        <taxon>Sarcoptoidea</taxon>
        <taxon>Sarcoptidae</taxon>
        <taxon>Sarcoptinae</taxon>
        <taxon>Sarcoptes</taxon>
    </lineage>
</organism>
<dbReference type="Gene3D" id="3.80.10.10">
    <property type="entry name" value="Ribonuclease Inhibitor"/>
    <property type="match status" value="2"/>
</dbReference>
<dbReference type="EnsemblMetazoa" id="SSS_8345s_mrna">
    <property type="protein sequence ID" value="KAF7488871.1"/>
    <property type="gene ID" value="SSS_8345"/>
</dbReference>
<dbReference type="InterPro" id="IPR003591">
    <property type="entry name" value="Leu-rich_rpt_typical-subtyp"/>
</dbReference>
<protein>
    <submittedName>
        <fullName evidence="5">Nyctalopin</fullName>
    </submittedName>
</protein>
<dbReference type="AlphaFoldDB" id="A0A834R560"/>
<dbReference type="PANTHER" id="PTHR24366:SF161">
    <property type="entry name" value="TIR DOMAIN-CONTAINING PROTEIN"/>
    <property type="match status" value="1"/>
</dbReference>
<keyword evidence="1" id="KW-0433">Leucine-rich repeat</keyword>
<keyword evidence="7" id="KW-1185">Reference proteome</keyword>
<keyword evidence="3" id="KW-0677">Repeat</keyword>
<dbReference type="InterPro" id="IPR001611">
    <property type="entry name" value="Leu-rich_rpt"/>
</dbReference>
<dbReference type="EMBL" id="WVUK01000065">
    <property type="protein sequence ID" value="KAF7488871.1"/>
    <property type="molecule type" value="Genomic_DNA"/>
</dbReference>
<dbReference type="InterPro" id="IPR032675">
    <property type="entry name" value="LRR_dom_sf"/>
</dbReference>
<sequence>MQTVCFDVNEIYRKLIYRILTIVFNSKIFSYCCLLLTMVSKAITPTAAASSSPVIMFGCPSRSLIKPCLCNDLVKGLEIFCEGLQPIKLKSVLEHLEMNEKIIVYMKIKNTYMPTLPDELFGLIRIRHLMIHNCHLGTMKQSTFSQTGEEIESLDLSKNQFTKIPKALGVLINLVSLNLNYNRIESIESNAFEGLRSLLRLFLFGNKIHTIHPHAFIGIAFNVTRINLGGNHLSSIPSDALQSLKSIQRLQLHENKIHRIQRKHFHRLRNLDNLDVINLAGNLLQSLDANAFYDLKALNSIDLEMNRISTIDPMAFNGLQDSLEWLKLDSNELAEVPTSALNLLTKLRELDLRNNLIEKIHTESFRNFGSKIKFLYLQKNRIDFIANDSFQNLSSIEWLYLNSNQLKHLPKRLFETIIERNLTILDLHDNPLICDCEIDWYRRWIESNDRNQQLSHVWKETKCFYANTVDENENWNANEIDPISYQSRELPITKLPSMVKCEALVLTFHFQLWFWSSSLSLWWLNFLDFSF</sequence>
<proteinExistence type="predicted"/>
<reference evidence="6" key="3">
    <citation type="submission" date="2022-06" db="UniProtKB">
        <authorList>
            <consortium name="EnsemblMetazoa"/>
        </authorList>
    </citation>
    <scope>IDENTIFICATION</scope>
</reference>
<evidence type="ECO:0000256" key="3">
    <source>
        <dbReference type="ARBA" id="ARBA00022737"/>
    </source>
</evidence>
<evidence type="ECO:0000313" key="7">
    <source>
        <dbReference type="Proteomes" id="UP000070412"/>
    </source>
</evidence>
<accession>A0A834R560</accession>
<keyword evidence="4" id="KW-0812">Transmembrane</keyword>
<dbReference type="Pfam" id="PF00560">
    <property type="entry name" value="LRR_1"/>
    <property type="match status" value="2"/>
</dbReference>
<evidence type="ECO:0000256" key="1">
    <source>
        <dbReference type="ARBA" id="ARBA00022614"/>
    </source>
</evidence>
<evidence type="ECO:0000313" key="6">
    <source>
        <dbReference type="EnsemblMetazoa" id="KAF7488871.1"/>
    </source>
</evidence>
<name>A0A834R560_SARSC</name>
<dbReference type="SMART" id="SM00369">
    <property type="entry name" value="LRR_TYP"/>
    <property type="match status" value="11"/>
</dbReference>
<feature type="transmembrane region" description="Helical" evidence="4">
    <location>
        <begin position="15"/>
        <end position="36"/>
    </location>
</feature>
<dbReference type="Pfam" id="PF13855">
    <property type="entry name" value="LRR_8"/>
    <property type="match status" value="3"/>
</dbReference>
<dbReference type="FunFam" id="3.80.10.10:FF:001164">
    <property type="entry name" value="GH01279p"/>
    <property type="match status" value="1"/>
</dbReference>
<dbReference type="OrthoDB" id="8400687at2759"/>
<reference evidence="7" key="1">
    <citation type="journal article" date="2020" name="PLoS Negl. Trop. Dis.">
        <title>High-quality nuclear genome for Sarcoptes scabiei-A critical resource for a neglected parasite.</title>
        <authorList>
            <person name="Korhonen P.K."/>
            <person name="Gasser R.B."/>
            <person name="Ma G."/>
            <person name="Wang T."/>
            <person name="Stroehlein A.J."/>
            <person name="Young N.D."/>
            <person name="Ang C.S."/>
            <person name="Fernando D.D."/>
            <person name="Lu H.C."/>
            <person name="Taylor S."/>
            <person name="Reynolds S.L."/>
            <person name="Mofiz E."/>
            <person name="Najaraj S.H."/>
            <person name="Gowda H."/>
            <person name="Madugundu A."/>
            <person name="Renuse S."/>
            <person name="Holt D."/>
            <person name="Pandey A."/>
            <person name="Papenfuss A.T."/>
            <person name="Fischer K."/>
        </authorList>
    </citation>
    <scope>NUCLEOTIDE SEQUENCE [LARGE SCALE GENOMIC DNA]</scope>
</reference>